<dbReference type="PANTHER" id="PTHR47861">
    <property type="entry name" value="FKBP-TYPE PEPTIDYL-PROLYL CIS-TRANS ISOMERASE SLYD"/>
    <property type="match status" value="1"/>
</dbReference>
<comment type="catalytic activity">
    <reaction evidence="1 9 10">
        <text>[protein]-peptidylproline (omega=180) = [protein]-peptidylproline (omega=0)</text>
        <dbReference type="Rhea" id="RHEA:16237"/>
        <dbReference type="Rhea" id="RHEA-COMP:10747"/>
        <dbReference type="Rhea" id="RHEA-COMP:10748"/>
        <dbReference type="ChEBI" id="CHEBI:83833"/>
        <dbReference type="ChEBI" id="CHEBI:83834"/>
        <dbReference type="EC" id="5.2.1.8"/>
    </reaction>
</comment>
<evidence type="ECO:0000256" key="5">
    <source>
        <dbReference type="ARBA" id="ARBA00023110"/>
    </source>
</evidence>
<evidence type="ECO:0000256" key="9">
    <source>
        <dbReference type="PROSITE-ProRule" id="PRU00277"/>
    </source>
</evidence>
<dbReference type="Proteomes" id="UP000094769">
    <property type="component" value="Unassembled WGS sequence"/>
</dbReference>
<sequence length="162" mass="17509">MSKDIIQNGKFVSLTYSIADPDGNTLEQSDLPVSYIHGGETELIGGMDRAVAGKCQGDEVTLTIPSSDAFGEYDPDLTFTDEIDNVPPQFRQMGAEVQMQNEAGEVKSFYVTKIEDGKLTVDGNHPLAGKTLVVKVKILEVRDATKEDAMSVGMPGQSHTLN</sequence>
<comment type="similarity">
    <text evidence="3 10">Belongs to the FKBP-type PPIase family.</text>
</comment>
<keyword evidence="5 9" id="KW-0697">Rotamase</keyword>
<evidence type="ECO:0000256" key="7">
    <source>
        <dbReference type="ARBA" id="ARBA00023235"/>
    </source>
</evidence>
<accession>A0A7Z0VP53</accession>
<evidence type="ECO:0000256" key="8">
    <source>
        <dbReference type="ARBA" id="ARBA00037071"/>
    </source>
</evidence>
<dbReference type="GO" id="GO:0005737">
    <property type="term" value="C:cytoplasm"/>
    <property type="evidence" value="ECO:0007669"/>
    <property type="project" value="UniProtKB-SubCell"/>
</dbReference>
<dbReference type="InterPro" id="IPR046357">
    <property type="entry name" value="PPIase_dom_sf"/>
</dbReference>
<dbReference type="Pfam" id="PF00254">
    <property type="entry name" value="FKBP_C"/>
    <property type="match status" value="1"/>
</dbReference>
<dbReference type="OrthoDB" id="9808891at2"/>
<evidence type="ECO:0000256" key="3">
    <source>
        <dbReference type="ARBA" id="ARBA00006577"/>
    </source>
</evidence>
<evidence type="ECO:0000256" key="2">
    <source>
        <dbReference type="ARBA" id="ARBA00004496"/>
    </source>
</evidence>
<dbReference type="PANTHER" id="PTHR47861:SF3">
    <property type="entry name" value="FKBP-TYPE PEPTIDYL-PROLYL CIS-TRANS ISOMERASE SLYD"/>
    <property type="match status" value="1"/>
</dbReference>
<protein>
    <recommendedName>
        <fullName evidence="10">Peptidyl-prolyl cis-trans isomerase</fullName>
        <ecNumber evidence="10">5.2.1.8</ecNumber>
    </recommendedName>
</protein>
<dbReference type="Gene3D" id="3.10.50.40">
    <property type="match status" value="1"/>
</dbReference>
<name>A0A7Z0VP53_9GAMM</name>
<keyword evidence="7 9" id="KW-0413">Isomerase</keyword>
<gene>
    <name evidence="12" type="primary">slyD_1</name>
    <name evidence="12" type="ORF">CODIS_03960</name>
</gene>
<dbReference type="InterPro" id="IPR001179">
    <property type="entry name" value="PPIase_FKBP_dom"/>
</dbReference>
<dbReference type="GO" id="GO:0003755">
    <property type="term" value="F:peptidyl-prolyl cis-trans isomerase activity"/>
    <property type="evidence" value="ECO:0007669"/>
    <property type="project" value="UniProtKB-UniRule"/>
</dbReference>
<evidence type="ECO:0000256" key="10">
    <source>
        <dbReference type="RuleBase" id="RU003915"/>
    </source>
</evidence>
<keyword evidence="4" id="KW-0963">Cytoplasm</keyword>
<keyword evidence="13" id="KW-1185">Reference proteome</keyword>
<keyword evidence="6" id="KW-0143">Chaperone</keyword>
<organism evidence="12 13">
    <name type="scientific">Candidatus Thiodiazotropha endolucinida</name>
    <dbReference type="NCBI Taxonomy" id="1655433"/>
    <lineage>
        <taxon>Bacteria</taxon>
        <taxon>Pseudomonadati</taxon>
        <taxon>Pseudomonadota</taxon>
        <taxon>Gammaproteobacteria</taxon>
        <taxon>Chromatiales</taxon>
        <taxon>Sedimenticolaceae</taxon>
        <taxon>Candidatus Thiodiazotropha</taxon>
    </lineage>
</organism>
<evidence type="ECO:0000313" key="13">
    <source>
        <dbReference type="Proteomes" id="UP000094769"/>
    </source>
</evidence>
<comment type="function">
    <text evidence="8">Also involved in hydrogenase metallocenter assembly, probably by participating in the nickel insertion step. This function in hydrogenase biosynthesis requires chaperone activity and the presence of the metal-binding domain, but not PPIase activity.</text>
</comment>
<evidence type="ECO:0000256" key="4">
    <source>
        <dbReference type="ARBA" id="ARBA00022490"/>
    </source>
</evidence>
<dbReference type="AlphaFoldDB" id="A0A7Z0VP53"/>
<dbReference type="SUPFAM" id="SSF54534">
    <property type="entry name" value="FKBP-like"/>
    <property type="match status" value="1"/>
</dbReference>
<evidence type="ECO:0000313" key="12">
    <source>
        <dbReference type="EMBL" id="ODJ89297.1"/>
    </source>
</evidence>
<dbReference type="GO" id="GO:0042026">
    <property type="term" value="P:protein refolding"/>
    <property type="evidence" value="ECO:0007669"/>
    <property type="project" value="UniProtKB-ARBA"/>
</dbReference>
<comment type="subcellular location">
    <subcellularLocation>
        <location evidence="2">Cytoplasm</location>
    </subcellularLocation>
</comment>
<evidence type="ECO:0000256" key="1">
    <source>
        <dbReference type="ARBA" id="ARBA00000971"/>
    </source>
</evidence>
<reference evidence="12 13" key="1">
    <citation type="submission" date="2016-06" db="EMBL/GenBank/DDBJ databases">
        <title>Genome sequence of endosymbiont of Candidatus Endolucinida thiodiazotropha.</title>
        <authorList>
            <person name="Poehlein A."/>
            <person name="Koenig S."/>
            <person name="Heiden S.E."/>
            <person name="Thuermer A."/>
            <person name="Voget S."/>
            <person name="Daniel R."/>
            <person name="Markert S."/>
            <person name="Gros O."/>
            <person name="Schweder T."/>
        </authorList>
    </citation>
    <scope>NUCLEOTIDE SEQUENCE [LARGE SCALE GENOMIC DNA]</scope>
    <source>
        <strain evidence="12 13">COS</strain>
    </source>
</reference>
<dbReference type="EMBL" id="MARB01000002">
    <property type="protein sequence ID" value="ODJ89297.1"/>
    <property type="molecule type" value="Genomic_DNA"/>
</dbReference>
<evidence type="ECO:0000256" key="6">
    <source>
        <dbReference type="ARBA" id="ARBA00023186"/>
    </source>
</evidence>
<proteinExistence type="inferred from homology"/>
<evidence type="ECO:0000259" key="11">
    <source>
        <dbReference type="PROSITE" id="PS50059"/>
    </source>
</evidence>
<dbReference type="EC" id="5.2.1.8" evidence="10"/>
<dbReference type="PROSITE" id="PS50059">
    <property type="entry name" value="FKBP_PPIASE"/>
    <property type="match status" value="1"/>
</dbReference>
<dbReference type="RefSeq" id="WP_069121038.1">
    <property type="nucleotide sequence ID" value="NZ_MARB01000002.1"/>
</dbReference>
<feature type="domain" description="PPIase FKBP-type" evidence="11">
    <location>
        <begin position="9"/>
        <end position="88"/>
    </location>
</feature>
<comment type="caution">
    <text evidence="12">The sequence shown here is derived from an EMBL/GenBank/DDBJ whole genome shotgun (WGS) entry which is preliminary data.</text>
</comment>